<dbReference type="AlphaFoldDB" id="A0A6J4HZE0"/>
<feature type="domain" description="Mycothiol-dependent maleylpyruvate isomerase metal-binding" evidence="1">
    <location>
        <begin position="31"/>
        <end position="147"/>
    </location>
</feature>
<reference evidence="2" key="1">
    <citation type="submission" date="2020-02" db="EMBL/GenBank/DDBJ databases">
        <authorList>
            <person name="Meier V. D."/>
        </authorList>
    </citation>
    <scope>NUCLEOTIDE SEQUENCE</scope>
    <source>
        <strain evidence="2">AVDCRST_MAG10</strain>
    </source>
</reference>
<dbReference type="NCBIfam" id="TIGR03083">
    <property type="entry name" value="maleylpyruvate isomerase family mycothiol-dependent enzyme"/>
    <property type="match status" value="1"/>
</dbReference>
<dbReference type="EMBL" id="CADCTB010000094">
    <property type="protein sequence ID" value="CAA9236102.1"/>
    <property type="molecule type" value="Genomic_DNA"/>
</dbReference>
<dbReference type="Gene3D" id="1.20.120.450">
    <property type="entry name" value="dinb family like domain"/>
    <property type="match status" value="1"/>
</dbReference>
<dbReference type="InterPro" id="IPR017517">
    <property type="entry name" value="Maleyloyr_isom"/>
</dbReference>
<proteinExistence type="predicted"/>
<evidence type="ECO:0000259" key="1">
    <source>
        <dbReference type="Pfam" id="PF11716"/>
    </source>
</evidence>
<dbReference type="InterPro" id="IPR017520">
    <property type="entry name" value="CHP03086"/>
</dbReference>
<evidence type="ECO:0000313" key="2">
    <source>
        <dbReference type="EMBL" id="CAA9236102.1"/>
    </source>
</evidence>
<name>A0A6J4HZE0_9ACTN</name>
<dbReference type="InterPro" id="IPR024344">
    <property type="entry name" value="MDMPI_metal-binding"/>
</dbReference>
<gene>
    <name evidence="2" type="ORF">AVDCRST_MAG10-1543</name>
</gene>
<sequence>MTITTTETTHPGTPVTPYDAEDPRLAFAKAVALGTAVIGRVGPQQLANPTPCPEYDVRALLGHLVTVLRRVAAVGRGDDPFALPVTAAVDGDAFQHAWMAAADDVDDAWADDSALQRTVRLPWREDTGAAILASYVNEVTVHTWDLATATGQRPAWDPQVLSLAFDGIRFMPGQNRAAMFEAIAQRIPPALRGAPPFADAVPVSDDAPLIDRLVAWNGRRPVTALPC</sequence>
<dbReference type="NCBIfam" id="TIGR03086">
    <property type="entry name" value="TIGR03086 family metal-binding protein"/>
    <property type="match status" value="1"/>
</dbReference>
<dbReference type="Pfam" id="PF11716">
    <property type="entry name" value="MDMPI_N"/>
    <property type="match status" value="1"/>
</dbReference>
<dbReference type="InterPro" id="IPR034660">
    <property type="entry name" value="DinB/YfiT-like"/>
</dbReference>
<dbReference type="GO" id="GO:0046872">
    <property type="term" value="F:metal ion binding"/>
    <property type="evidence" value="ECO:0007669"/>
    <property type="project" value="InterPro"/>
</dbReference>
<protein>
    <recommendedName>
        <fullName evidence="1">Mycothiol-dependent maleylpyruvate isomerase metal-binding domain-containing protein</fullName>
    </recommendedName>
</protein>
<organism evidence="2">
    <name type="scientific">uncultured Acidimicrobiales bacterium</name>
    <dbReference type="NCBI Taxonomy" id="310071"/>
    <lineage>
        <taxon>Bacteria</taxon>
        <taxon>Bacillati</taxon>
        <taxon>Actinomycetota</taxon>
        <taxon>Acidimicrobiia</taxon>
        <taxon>Acidimicrobiales</taxon>
        <taxon>environmental samples</taxon>
    </lineage>
</organism>
<accession>A0A6J4HZE0</accession>
<dbReference type="SUPFAM" id="SSF109854">
    <property type="entry name" value="DinB/YfiT-like putative metalloenzymes"/>
    <property type="match status" value="1"/>
</dbReference>